<evidence type="ECO:0000313" key="2">
    <source>
        <dbReference type="EMBL" id="RRT71115.1"/>
    </source>
</evidence>
<name>A0A427A4D9_ENSVE</name>
<dbReference type="EMBL" id="AMZH03003800">
    <property type="protein sequence ID" value="RRT71115.1"/>
    <property type="molecule type" value="Genomic_DNA"/>
</dbReference>
<keyword evidence="1" id="KW-0732">Signal</keyword>
<dbReference type="AlphaFoldDB" id="A0A427A4D9"/>
<proteinExistence type="predicted"/>
<feature type="chain" id="PRO_5019470660" evidence="1">
    <location>
        <begin position="18"/>
        <end position="90"/>
    </location>
</feature>
<evidence type="ECO:0000256" key="1">
    <source>
        <dbReference type="SAM" id="SignalP"/>
    </source>
</evidence>
<dbReference type="Proteomes" id="UP000287651">
    <property type="component" value="Unassembled WGS sequence"/>
</dbReference>
<evidence type="ECO:0000313" key="3">
    <source>
        <dbReference type="Proteomes" id="UP000287651"/>
    </source>
</evidence>
<gene>
    <name evidence="2" type="ORF">B296_00026970</name>
</gene>
<reference evidence="2 3" key="1">
    <citation type="journal article" date="2014" name="Agronomy (Basel)">
        <title>A Draft Genome Sequence for Ensete ventricosum, the Drought-Tolerant Tree Against Hunger.</title>
        <authorList>
            <person name="Harrison J."/>
            <person name="Moore K.A."/>
            <person name="Paszkiewicz K."/>
            <person name="Jones T."/>
            <person name="Grant M."/>
            <person name="Ambacheew D."/>
            <person name="Muzemil S."/>
            <person name="Studholme D.J."/>
        </authorList>
    </citation>
    <scope>NUCLEOTIDE SEQUENCE [LARGE SCALE GENOMIC DNA]</scope>
</reference>
<accession>A0A427A4D9</accession>
<feature type="signal peptide" evidence="1">
    <location>
        <begin position="1"/>
        <end position="17"/>
    </location>
</feature>
<dbReference type="InterPro" id="IPR009818">
    <property type="entry name" value="PAM2_motif"/>
</dbReference>
<comment type="caution">
    <text evidence="2">The sequence shown here is derived from an EMBL/GenBank/DDBJ whole genome shotgun (WGS) entry which is preliminary data.</text>
</comment>
<protein>
    <submittedName>
        <fullName evidence="2">Uncharacterized protein</fullName>
    </submittedName>
</protein>
<organism evidence="2 3">
    <name type="scientific">Ensete ventricosum</name>
    <name type="common">Abyssinian banana</name>
    <name type="synonym">Musa ensete</name>
    <dbReference type="NCBI Taxonomy" id="4639"/>
    <lineage>
        <taxon>Eukaryota</taxon>
        <taxon>Viridiplantae</taxon>
        <taxon>Streptophyta</taxon>
        <taxon>Embryophyta</taxon>
        <taxon>Tracheophyta</taxon>
        <taxon>Spermatophyta</taxon>
        <taxon>Magnoliopsida</taxon>
        <taxon>Liliopsida</taxon>
        <taxon>Zingiberales</taxon>
        <taxon>Musaceae</taxon>
        <taxon>Ensete</taxon>
    </lineage>
</organism>
<sequence length="90" mass="10099">MYLGWMITRLKIKVARASVWLFRILRHLLSSLLTAFVAQEFKLNPNAKSFTPSSSVRLHAAVPDGSFYQASNVNAVQHMHGLPPGMGVRY</sequence>
<dbReference type="Pfam" id="PF07145">
    <property type="entry name" value="PAM2"/>
    <property type="match status" value="1"/>
</dbReference>